<dbReference type="EMBL" id="JAGQEX010000002">
    <property type="protein sequence ID" value="MDV5976229.1"/>
    <property type="molecule type" value="Genomic_DNA"/>
</dbReference>
<evidence type="ECO:0000313" key="1">
    <source>
        <dbReference type="EMBL" id="MDV5976229.1"/>
    </source>
</evidence>
<dbReference type="AlphaFoldDB" id="A0AAE4Q4A1"/>
<organism evidence="1 2">
    <name type="scientific">Streptococcus canis</name>
    <dbReference type="NCBI Taxonomy" id="1329"/>
    <lineage>
        <taxon>Bacteria</taxon>
        <taxon>Bacillati</taxon>
        <taxon>Bacillota</taxon>
        <taxon>Bacilli</taxon>
        <taxon>Lactobacillales</taxon>
        <taxon>Streptococcaceae</taxon>
        <taxon>Streptococcus</taxon>
    </lineage>
</organism>
<reference evidence="1" key="1">
    <citation type="submission" date="2021-04" db="EMBL/GenBank/DDBJ databases">
        <title>Draft genomes of 20 S. canis strains.</title>
        <authorList>
            <person name="Pagnossin D."/>
            <person name="Weir W."/>
            <person name="Smith A."/>
            <person name="Ure R."/>
            <person name="Oravcova K."/>
        </authorList>
    </citation>
    <scope>NUCLEOTIDE SEQUENCE</scope>
    <source>
        <strain evidence="1">284</strain>
    </source>
</reference>
<accession>A0AAE4Q4A1</accession>
<dbReference type="Pfam" id="PF05037">
    <property type="entry name" value="DUF669"/>
    <property type="match status" value="1"/>
</dbReference>
<dbReference type="Proteomes" id="UP001186118">
    <property type="component" value="Unassembled WGS sequence"/>
</dbReference>
<dbReference type="InterPro" id="IPR007731">
    <property type="entry name" value="DUF669"/>
</dbReference>
<proteinExistence type="predicted"/>
<sequence length="160" mass="18710">MTGFTTDFSEVKEHAEFKEQPYEMIVYDAYEAINDRNGKKRIVIDYVVRNDIKQEMQNFHLWDEQYPNSQTGKYHIGILMGKAKALGIKEGQHYDSFEAFLNDFKGRTAKVTVKLDEYNGNKYPKVRYANQSDVPDSHHVWKEKATGFTQAEIKEDDLPF</sequence>
<evidence type="ECO:0000313" key="2">
    <source>
        <dbReference type="Proteomes" id="UP001186118"/>
    </source>
</evidence>
<protein>
    <submittedName>
        <fullName evidence="1">DUF669 domain-containing protein</fullName>
    </submittedName>
</protein>
<comment type="caution">
    <text evidence="1">The sequence shown here is derived from an EMBL/GenBank/DDBJ whole genome shotgun (WGS) entry which is preliminary data.</text>
</comment>
<gene>
    <name evidence="1" type="ORF">KB584_01870</name>
</gene>
<dbReference type="RefSeq" id="WP_159323116.1">
    <property type="nucleotide sequence ID" value="NZ_BLIT01000033.1"/>
</dbReference>
<name>A0AAE4Q4A1_STRCB</name>